<dbReference type="Proteomes" id="UP000053424">
    <property type="component" value="Unassembled WGS sequence"/>
</dbReference>
<feature type="compositionally biased region" description="Polar residues" evidence="1">
    <location>
        <begin position="46"/>
        <end position="72"/>
    </location>
</feature>
<reference evidence="2 3" key="1">
    <citation type="submission" date="2014-04" db="EMBL/GenBank/DDBJ databases">
        <authorList>
            <consortium name="DOE Joint Genome Institute"/>
            <person name="Kuo A."/>
            <person name="Gay G."/>
            <person name="Dore J."/>
            <person name="Kohler A."/>
            <person name="Nagy L.G."/>
            <person name="Floudas D."/>
            <person name="Copeland A."/>
            <person name="Barry K.W."/>
            <person name="Cichocki N."/>
            <person name="Veneault-Fourrey C."/>
            <person name="LaButti K."/>
            <person name="Lindquist E.A."/>
            <person name="Lipzen A."/>
            <person name="Lundell T."/>
            <person name="Morin E."/>
            <person name="Murat C."/>
            <person name="Sun H."/>
            <person name="Tunlid A."/>
            <person name="Henrissat B."/>
            <person name="Grigoriev I.V."/>
            <person name="Hibbett D.S."/>
            <person name="Martin F."/>
            <person name="Nordberg H.P."/>
            <person name="Cantor M.N."/>
            <person name="Hua S.X."/>
        </authorList>
    </citation>
    <scope>NUCLEOTIDE SEQUENCE [LARGE SCALE GENOMIC DNA]</scope>
    <source>
        <strain evidence="3">h7</strain>
    </source>
</reference>
<reference evidence="3" key="2">
    <citation type="submission" date="2015-01" db="EMBL/GenBank/DDBJ databases">
        <title>Evolutionary Origins and Diversification of the Mycorrhizal Mutualists.</title>
        <authorList>
            <consortium name="DOE Joint Genome Institute"/>
            <consortium name="Mycorrhizal Genomics Consortium"/>
            <person name="Kohler A."/>
            <person name="Kuo A."/>
            <person name="Nagy L.G."/>
            <person name="Floudas D."/>
            <person name="Copeland A."/>
            <person name="Barry K.W."/>
            <person name="Cichocki N."/>
            <person name="Veneault-Fourrey C."/>
            <person name="LaButti K."/>
            <person name="Lindquist E.A."/>
            <person name="Lipzen A."/>
            <person name="Lundell T."/>
            <person name="Morin E."/>
            <person name="Murat C."/>
            <person name="Riley R."/>
            <person name="Ohm R."/>
            <person name="Sun H."/>
            <person name="Tunlid A."/>
            <person name="Henrissat B."/>
            <person name="Grigoriev I.V."/>
            <person name="Hibbett D.S."/>
            <person name="Martin F."/>
        </authorList>
    </citation>
    <scope>NUCLEOTIDE SEQUENCE [LARGE SCALE GENOMIC DNA]</scope>
    <source>
        <strain evidence="3">h7</strain>
    </source>
</reference>
<proteinExistence type="predicted"/>
<evidence type="ECO:0000256" key="1">
    <source>
        <dbReference type="SAM" id="MobiDB-lite"/>
    </source>
</evidence>
<name>A0A0C2Y6D8_HEBCY</name>
<protein>
    <recommendedName>
        <fullName evidence="4">BZIP domain-containing protein</fullName>
    </recommendedName>
</protein>
<organism evidence="2 3">
    <name type="scientific">Hebeloma cylindrosporum</name>
    <dbReference type="NCBI Taxonomy" id="76867"/>
    <lineage>
        <taxon>Eukaryota</taxon>
        <taxon>Fungi</taxon>
        <taxon>Dikarya</taxon>
        <taxon>Basidiomycota</taxon>
        <taxon>Agaricomycotina</taxon>
        <taxon>Agaricomycetes</taxon>
        <taxon>Agaricomycetidae</taxon>
        <taxon>Agaricales</taxon>
        <taxon>Agaricineae</taxon>
        <taxon>Hymenogastraceae</taxon>
        <taxon>Hebeloma</taxon>
    </lineage>
</organism>
<sequence length="85" mass="9402">MASGYKKSKPTSHAQPQRVIAAKKAQKKKSLRASKRRNDDLREQLDLQSNALPIHGISQSRPASTTQQPDLSQSLLDVTTSLLHL</sequence>
<feature type="compositionally biased region" description="Basic residues" evidence="1">
    <location>
        <begin position="24"/>
        <end position="35"/>
    </location>
</feature>
<evidence type="ECO:0008006" key="4">
    <source>
        <dbReference type="Google" id="ProtNLM"/>
    </source>
</evidence>
<keyword evidence="3" id="KW-1185">Reference proteome</keyword>
<feature type="compositionally biased region" description="Basic residues" evidence="1">
    <location>
        <begin position="1"/>
        <end position="10"/>
    </location>
</feature>
<dbReference type="AlphaFoldDB" id="A0A0C2Y6D8"/>
<accession>A0A0C2Y6D8</accession>
<dbReference type="EMBL" id="KN831772">
    <property type="protein sequence ID" value="KIM45433.1"/>
    <property type="molecule type" value="Genomic_DNA"/>
</dbReference>
<evidence type="ECO:0000313" key="3">
    <source>
        <dbReference type="Proteomes" id="UP000053424"/>
    </source>
</evidence>
<dbReference type="HOGENOM" id="CLU_2512892_0_0_1"/>
<feature type="region of interest" description="Disordered" evidence="1">
    <location>
        <begin position="1"/>
        <end position="72"/>
    </location>
</feature>
<evidence type="ECO:0000313" key="2">
    <source>
        <dbReference type="EMBL" id="KIM45433.1"/>
    </source>
</evidence>
<gene>
    <name evidence="2" type="ORF">M413DRAFT_442110</name>
</gene>
<feature type="compositionally biased region" description="Basic and acidic residues" evidence="1">
    <location>
        <begin position="36"/>
        <end position="45"/>
    </location>
</feature>